<dbReference type="OrthoDB" id="4358334at2759"/>
<dbReference type="GeneID" id="81409983"/>
<dbReference type="AlphaFoldDB" id="A0A9W9KTT9"/>
<dbReference type="Proteomes" id="UP001149079">
    <property type="component" value="Unassembled WGS sequence"/>
</dbReference>
<organism evidence="1 2">
    <name type="scientific">Penicillium bovifimosum</name>
    <dbReference type="NCBI Taxonomy" id="126998"/>
    <lineage>
        <taxon>Eukaryota</taxon>
        <taxon>Fungi</taxon>
        <taxon>Dikarya</taxon>
        <taxon>Ascomycota</taxon>
        <taxon>Pezizomycotina</taxon>
        <taxon>Eurotiomycetes</taxon>
        <taxon>Eurotiomycetidae</taxon>
        <taxon>Eurotiales</taxon>
        <taxon>Aspergillaceae</taxon>
        <taxon>Penicillium</taxon>
    </lineage>
</organism>
<evidence type="ECO:0000313" key="2">
    <source>
        <dbReference type="Proteomes" id="UP001149079"/>
    </source>
</evidence>
<sequence length="208" mass="22857">MEAWPPKGYTGPPVQYQPRKLATQHAYCADIPEEEVNEEWNRYHAECDAYMAQFSDSQHTQSDDVAEDPEAIETTETVAQTCVPADWITTCLRCGEGFTSNNKLHQHLLDCKVSAAAAPDQETVANFAQTQANVPIVESDRKGHDRDLPLAFRSWKYASALVAIQDPHSAITVCLDSGCVMTLIDAALARSLQVPIVPNKPIAFKGIG</sequence>
<reference evidence="1" key="2">
    <citation type="journal article" date="2023" name="IMA Fungus">
        <title>Comparative genomic study of the Penicillium genus elucidates a diverse pangenome and 15 lateral gene transfer events.</title>
        <authorList>
            <person name="Petersen C."/>
            <person name="Sorensen T."/>
            <person name="Nielsen M.R."/>
            <person name="Sondergaard T.E."/>
            <person name="Sorensen J.L."/>
            <person name="Fitzpatrick D.A."/>
            <person name="Frisvad J.C."/>
            <person name="Nielsen K.L."/>
        </authorList>
    </citation>
    <scope>NUCLEOTIDE SEQUENCE</scope>
    <source>
        <strain evidence="1">IBT 22155</strain>
    </source>
</reference>
<keyword evidence="2" id="KW-1185">Reference proteome</keyword>
<protein>
    <submittedName>
        <fullName evidence="1">Uncharacterized protein</fullName>
    </submittedName>
</protein>
<dbReference type="RefSeq" id="XP_056517185.1">
    <property type="nucleotide sequence ID" value="XM_056670812.1"/>
</dbReference>
<name>A0A9W9KTT9_9EURO</name>
<reference evidence="1" key="1">
    <citation type="submission" date="2022-11" db="EMBL/GenBank/DDBJ databases">
        <authorList>
            <person name="Petersen C."/>
        </authorList>
    </citation>
    <scope>NUCLEOTIDE SEQUENCE</scope>
    <source>
        <strain evidence="1">IBT 22155</strain>
    </source>
</reference>
<gene>
    <name evidence="1" type="ORF">N7515_010069</name>
</gene>
<accession>A0A9W9KTT9</accession>
<evidence type="ECO:0000313" key="1">
    <source>
        <dbReference type="EMBL" id="KAJ5120681.1"/>
    </source>
</evidence>
<proteinExistence type="predicted"/>
<dbReference type="EMBL" id="JAPQKL010000008">
    <property type="protein sequence ID" value="KAJ5120681.1"/>
    <property type="molecule type" value="Genomic_DNA"/>
</dbReference>
<comment type="caution">
    <text evidence="1">The sequence shown here is derived from an EMBL/GenBank/DDBJ whole genome shotgun (WGS) entry which is preliminary data.</text>
</comment>